<proteinExistence type="predicted"/>
<reference evidence="2 3" key="1">
    <citation type="submission" date="2018-11" db="EMBL/GenBank/DDBJ databases">
        <authorList>
            <person name="Li F."/>
        </authorList>
    </citation>
    <scope>NUCLEOTIDE SEQUENCE [LARGE SCALE GENOMIC DNA]</scope>
    <source>
        <strain evidence="2 3">Gsoil 097</strain>
    </source>
</reference>
<dbReference type="AlphaFoldDB" id="A0A3N0CLN5"/>
<dbReference type="EMBL" id="RJSE01000005">
    <property type="protein sequence ID" value="RNL64385.1"/>
    <property type="molecule type" value="Genomic_DNA"/>
</dbReference>
<dbReference type="Proteomes" id="UP000267128">
    <property type="component" value="Unassembled WGS sequence"/>
</dbReference>
<gene>
    <name evidence="2" type="ORF">EFK50_07625</name>
</gene>
<dbReference type="Pfam" id="PF12307">
    <property type="entry name" value="DUF3631"/>
    <property type="match status" value="1"/>
</dbReference>
<accession>A0A3N0CLN5</accession>
<sequence>MLAFHRRFVHHEDENAHAIVVLWAAHTWAVQSFTRSPRLYVNSPEPGCGKSTQGDLIKFFSHNPRVLLGTTAAVLFRLIDKESPTLVVDEADTVFTANGPNSDTIRTVLNGGYAYGQKVYRTNMNTMVIDEFNAYAPVALVGIDNQAMPPTILTRSIPIKMTRATRATALEVWDEYDHEGYREYLEAQLIRLRDVVPYREKPDLPDHLTNRDAEIWRCLFSVANAVGGDWPDRVAAASGSLRWDEITSEQTKVLEGTREIFAGIKVNALAGQDLTDRINKTDGLDFLTAKGLNSILAAYGVRPKKSNGKSMYRRADLEASWDKWLDPLPIEEILPNLPVEGLGEVGEPRPVAMSVVVDSDDEDIR</sequence>
<evidence type="ECO:0000313" key="3">
    <source>
        <dbReference type="Proteomes" id="UP000267128"/>
    </source>
</evidence>
<protein>
    <submittedName>
        <fullName evidence="2">DUF3631 domain-containing protein</fullName>
    </submittedName>
</protein>
<evidence type="ECO:0000313" key="2">
    <source>
        <dbReference type="EMBL" id="RNL64385.1"/>
    </source>
</evidence>
<dbReference type="InterPro" id="IPR022081">
    <property type="entry name" value="DUF3631"/>
</dbReference>
<organism evidence="2 3">
    <name type="scientific">Nocardioides marmoriginsengisoli</name>
    <dbReference type="NCBI Taxonomy" id="661483"/>
    <lineage>
        <taxon>Bacteria</taxon>
        <taxon>Bacillati</taxon>
        <taxon>Actinomycetota</taxon>
        <taxon>Actinomycetes</taxon>
        <taxon>Propionibacteriales</taxon>
        <taxon>Nocardioidaceae</taxon>
        <taxon>Nocardioides</taxon>
    </lineage>
</organism>
<evidence type="ECO:0000259" key="1">
    <source>
        <dbReference type="Pfam" id="PF12307"/>
    </source>
</evidence>
<name>A0A3N0CLN5_9ACTN</name>
<keyword evidence="3" id="KW-1185">Reference proteome</keyword>
<feature type="domain" description="DUF3631" evidence="1">
    <location>
        <begin position="198"/>
        <end position="323"/>
    </location>
</feature>
<comment type="caution">
    <text evidence="2">The sequence shown here is derived from an EMBL/GenBank/DDBJ whole genome shotgun (WGS) entry which is preliminary data.</text>
</comment>